<feature type="transmembrane region" description="Helical" evidence="7">
    <location>
        <begin position="275"/>
        <end position="300"/>
    </location>
</feature>
<comment type="similarity">
    <text evidence="2">Belongs to the resistance-nodulation-cell division (RND) (TC 2.A.6) family. MmpL subfamily.</text>
</comment>
<dbReference type="KEGG" id="ehx:EMIHUDRAFT_239750"/>
<evidence type="ECO:0000256" key="4">
    <source>
        <dbReference type="ARBA" id="ARBA00022692"/>
    </source>
</evidence>
<dbReference type="PaxDb" id="2903-EOD23376"/>
<protein>
    <recommendedName>
        <fullName evidence="8">Membrane transport protein MMPL domain-containing protein</fullName>
    </recommendedName>
</protein>
<evidence type="ECO:0000256" key="2">
    <source>
        <dbReference type="ARBA" id="ARBA00010157"/>
    </source>
</evidence>
<feature type="transmembrane region" description="Helical" evidence="7">
    <location>
        <begin position="338"/>
        <end position="359"/>
    </location>
</feature>
<dbReference type="Proteomes" id="UP000013827">
    <property type="component" value="Unassembled WGS sequence"/>
</dbReference>
<organism evidence="9 10">
    <name type="scientific">Emiliania huxleyi (strain CCMP1516)</name>
    <dbReference type="NCBI Taxonomy" id="280463"/>
    <lineage>
        <taxon>Eukaryota</taxon>
        <taxon>Haptista</taxon>
        <taxon>Haptophyta</taxon>
        <taxon>Prymnesiophyceae</taxon>
        <taxon>Isochrysidales</taxon>
        <taxon>Noelaerhabdaceae</taxon>
        <taxon>Emiliania</taxon>
    </lineage>
</organism>
<evidence type="ECO:0000313" key="9">
    <source>
        <dbReference type="EnsemblProtists" id="EOD23376"/>
    </source>
</evidence>
<feature type="transmembrane region" description="Helical" evidence="7">
    <location>
        <begin position="745"/>
        <end position="769"/>
    </location>
</feature>
<dbReference type="InterPro" id="IPR050545">
    <property type="entry name" value="Mycobact_MmpL"/>
</dbReference>
<dbReference type="Pfam" id="PF03176">
    <property type="entry name" value="MMPL"/>
    <property type="match status" value="2"/>
</dbReference>
<dbReference type="InterPro" id="IPR004869">
    <property type="entry name" value="MMPL_dom"/>
</dbReference>
<accession>A0A0D3JIP1</accession>
<dbReference type="GO" id="GO:0005886">
    <property type="term" value="C:plasma membrane"/>
    <property type="evidence" value="ECO:0007669"/>
    <property type="project" value="UniProtKB-SubCell"/>
</dbReference>
<dbReference type="SUPFAM" id="SSF82866">
    <property type="entry name" value="Multidrug efflux transporter AcrB transmembrane domain"/>
    <property type="match status" value="2"/>
</dbReference>
<dbReference type="Gene3D" id="1.20.1640.10">
    <property type="entry name" value="Multidrug efflux transporter AcrB transmembrane domain"/>
    <property type="match status" value="2"/>
</dbReference>
<feature type="transmembrane region" description="Helical" evidence="7">
    <location>
        <begin position="496"/>
        <end position="519"/>
    </location>
</feature>
<evidence type="ECO:0000256" key="5">
    <source>
        <dbReference type="ARBA" id="ARBA00022989"/>
    </source>
</evidence>
<feature type="transmembrane region" description="Helical" evidence="7">
    <location>
        <begin position="714"/>
        <end position="738"/>
    </location>
</feature>
<dbReference type="EnsemblProtists" id="EOD23376">
    <property type="protein sequence ID" value="EOD23376"/>
    <property type="gene ID" value="EMIHUDRAFT_239750"/>
</dbReference>
<dbReference type="PANTHER" id="PTHR33406:SF6">
    <property type="entry name" value="MEMBRANE PROTEIN YDGH-RELATED"/>
    <property type="match status" value="1"/>
</dbReference>
<evidence type="ECO:0000313" key="10">
    <source>
        <dbReference type="Proteomes" id="UP000013827"/>
    </source>
</evidence>
<feature type="transmembrane region" description="Helical" evidence="7">
    <location>
        <begin position="409"/>
        <end position="430"/>
    </location>
</feature>
<evidence type="ECO:0000259" key="8">
    <source>
        <dbReference type="Pfam" id="PF03176"/>
    </source>
</evidence>
<sequence length="916" mass="99245">MYAMRGPYGRPVKHKRGTVSPAVLSIGLRTTEGPEITVGVHGGEAAALVPAGIKEYVRLLGGCKLRCWIMLMWLILTLSGLSVYFPLTLVLDIAIEPPFGSASERAKDLYEEHYPAGEPVFLAAMLSTTAPHKLFNTDARPYPVGYPPFLDYNPGEGADLIKEAEGIFDDVIDVLKPYLEENGGRCQWNIYNFFSWEVLVEGFAVMMAPIIFPPAHEGREGMLPVHLVSCDGRPIYKECVFKREPFCEPIEQVLKDLEHYRADRSPSNISMTFDIILGIEFAMLLSTAATVPSLVVLAYMLRNMRQLLLVGANILTAIGSSLLIIYPLSHFVMDVCVVAPTIAIAVALAMSIDYSLFLLTRFNEEQRSGSPVPEALSIAIATQGHTIVVSGATLTLCFTSMLMLPSSTITSIAAGAAIAAGVSVVDSLSLTPSLLLSMPRFFTADRRFGLTLDDTPLDCRRRPVDGDDAAPDVSAAEHGGKLGVWGRLGQYSQRSALVTALLLAAVALPFGLALSRYTYVVDIKPLLQSDHPATDAYIMFTEIYPQSMSTPVELLFLPPNAGDMDSSEWKLASCHMLKDLADRVTEVMRAEGHDYAMSASDFVGMMMILGHCVEEGVYINGIPLLNMMPILEQIGVYDTGYSIATNADKTATYVYVICQVDVFSEVGEAWMRALRAALPDSNPATWDGVDLGELHLYGVPLDQMDGAEFTTQRMVWVVLAITLIMWMILGGSFGSLLIPMRAVICIGWMIAVTFGAAVAVYQLGFLSFLGISSLKPSAGSAMFWVALPITGPILVGLGLDYDIFLMDSVMENWLCGKRPKEAVAGTIISAAGIVMFFAFGALLVSPTPVLNQVGFMLCVGVLIDCFVTTKITIPTLMALANASKIAVVDRTSVGEVGEVGSKLAVEWGERDEQEGA</sequence>
<feature type="transmembrane region" description="Helical" evidence="7">
    <location>
        <begin position="307"/>
        <end position="326"/>
    </location>
</feature>
<evidence type="ECO:0000256" key="7">
    <source>
        <dbReference type="SAM" id="Phobius"/>
    </source>
</evidence>
<comment type="subcellular location">
    <subcellularLocation>
        <location evidence="1">Cell membrane</location>
        <topology evidence="1">Multi-pass membrane protein</topology>
    </subcellularLocation>
</comment>
<keyword evidence="5 7" id="KW-1133">Transmembrane helix</keyword>
<reference evidence="9" key="2">
    <citation type="submission" date="2024-10" db="UniProtKB">
        <authorList>
            <consortium name="EnsemblProtists"/>
        </authorList>
    </citation>
    <scope>IDENTIFICATION</scope>
</reference>
<feature type="transmembrane region" description="Helical" evidence="7">
    <location>
        <begin position="822"/>
        <end position="843"/>
    </location>
</feature>
<dbReference type="PANTHER" id="PTHR33406">
    <property type="entry name" value="MEMBRANE PROTEIN MJ1562-RELATED"/>
    <property type="match status" value="1"/>
</dbReference>
<dbReference type="RefSeq" id="XP_005775805.1">
    <property type="nucleotide sequence ID" value="XM_005775748.1"/>
</dbReference>
<evidence type="ECO:0000256" key="3">
    <source>
        <dbReference type="ARBA" id="ARBA00022475"/>
    </source>
</evidence>
<feature type="domain" description="Membrane transport protein MMPL" evidence="8">
    <location>
        <begin position="644"/>
        <end position="884"/>
    </location>
</feature>
<feature type="domain" description="Membrane transport protein MMPL" evidence="8">
    <location>
        <begin position="285"/>
        <end position="442"/>
    </location>
</feature>
<feature type="transmembrane region" description="Helical" evidence="7">
    <location>
        <begin position="380"/>
        <end position="403"/>
    </location>
</feature>
<proteinExistence type="inferred from homology"/>
<keyword evidence="3" id="KW-1003">Cell membrane</keyword>
<feature type="transmembrane region" description="Helical" evidence="7">
    <location>
        <begin position="68"/>
        <end position="87"/>
    </location>
</feature>
<evidence type="ECO:0000256" key="1">
    <source>
        <dbReference type="ARBA" id="ARBA00004651"/>
    </source>
</evidence>
<name>A0A0D3JIP1_EMIH1</name>
<dbReference type="GeneID" id="17268922"/>
<dbReference type="HOGENOM" id="CLU_009196_0_0_1"/>
<evidence type="ECO:0000256" key="6">
    <source>
        <dbReference type="ARBA" id="ARBA00023136"/>
    </source>
</evidence>
<reference evidence="10" key="1">
    <citation type="journal article" date="2013" name="Nature">
        <title>Pan genome of the phytoplankton Emiliania underpins its global distribution.</title>
        <authorList>
            <person name="Read B.A."/>
            <person name="Kegel J."/>
            <person name="Klute M.J."/>
            <person name="Kuo A."/>
            <person name="Lefebvre S.C."/>
            <person name="Maumus F."/>
            <person name="Mayer C."/>
            <person name="Miller J."/>
            <person name="Monier A."/>
            <person name="Salamov A."/>
            <person name="Young J."/>
            <person name="Aguilar M."/>
            <person name="Claverie J.M."/>
            <person name="Frickenhaus S."/>
            <person name="Gonzalez K."/>
            <person name="Herman E.K."/>
            <person name="Lin Y.C."/>
            <person name="Napier J."/>
            <person name="Ogata H."/>
            <person name="Sarno A.F."/>
            <person name="Shmutz J."/>
            <person name="Schroeder D."/>
            <person name="de Vargas C."/>
            <person name="Verret F."/>
            <person name="von Dassow P."/>
            <person name="Valentin K."/>
            <person name="Van de Peer Y."/>
            <person name="Wheeler G."/>
            <person name="Dacks J.B."/>
            <person name="Delwiche C.F."/>
            <person name="Dyhrman S.T."/>
            <person name="Glockner G."/>
            <person name="John U."/>
            <person name="Richards T."/>
            <person name="Worden A.Z."/>
            <person name="Zhang X."/>
            <person name="Grigoriev I.V."/>
            <person name="Allen A.E."/>
            <person name="Bidle K."/>
            <person name="Borodovsky M."/>
            <person name="Bowler C."/>
            <person name="Brownlee C."/>
            <person name="Cock J.M."/>
            <person name="Elias M."/>
            <person name="Gladyshev V.N."/>
            <person name="Groth M."/>
            <person name="Guda C."/>
            <person name="Hadaegh A."/>
            <person name="Iglesias-Rodriguez M.D."/>
            <person name="Jenkins J."/>
            <person name="Jones B.M."/>
            <person name="Lawson T."/>
            <person name="Leese F."/>
            <person name="Lindquist E."/>
            <person name="Lobanov A."/>
            <person name="Lomsadze A."/>
            <person name="Malik S.B."/>
            <person name="Marsh M.E."/>
            <person name="Mackinder L."/>
            <person name="Mock T."/>
            <person name="Mueller-Roeber B."/>
            <person name="Pagarete A."/>
            <person name="Parker M."/>
            <person name="Probert I."/>
            <person name="Quesneville H."/>
            <person name="Raines C."/>
            <person name="Rensing S.A."/>
            <person name="Riano-Pachon D.M."/>
            <person name="Richier S."/>
            <person name="Rokitta S."/>
            <person name="Shiraiwa Y."/>
            <person name="Soanes D.M."/>
            <person name="van der Giezen M."/>
            <person name="Wahlund T.M."/>
            <person name="Williams B."/>
            <person name="Wilson W."/>
            <person name="Wolfe G."/>
            <person name="Wurch L.L."/>
        </authorList>
    </citation>
    <scope>NUCLEOTIDE SEQUENCE</scope>
</reference>
<keyword evidence="6 7" id="KW-0472">Membrane</keyword>
<dbReference type="AlphaFoldDB" id="A0A0D3JIP1"/>
<feature type="transmembrane region" description="Helical" evidence="7">
    <location>
        <begin position="781"/>
        <end position="801"/>
    </location>
</feature>
<keyword evidence="10" id="KW-1185">Reference proteome</keyword>
<keyword evidence="4 7" id="KW-0812">Transmembrane</keyword>
<dbReference type="eggNOG" id="ENOG502QRKM">
    <property type="taxonomic scope" value="Eukaryota"/>
</dbReference>